<dbReference type="Pfam" id="PF00226">
    <property type="entry name" value="DnaJ"/>
    <property type="match status" value="1"/>
</dbReference>
<proteinExistence type="predicted"/>
<dbReference type="OrthoDB" id="259708at2759"/>
<protein>
    <recommendedName>
        <fullName evidence="1">J domain-containing protein</fullName>
    </recommendedName>
</protein>
<name>G4TG64_SERID</name>
<evidence type="ECO:0000313" key="2">
    <source>
        <dbReference type="EMBL" id="CCA70305.1"/>
    </source>
</evidence>
<keyword evidence="3" id="KW-1185">Reference proteome</keyword>
<dbReference type="CDD" id="cd06257">
    <property type="entry name" value="DnaJ"/>
    <property type="match status" value="1"/>
</dbReference>
<evidence type="ECO:0000259" key="1">
    <source>
        <dbReference type="PROSITE" id="PS50076"/>
    </source>
</evidence>
<dbReference type="InterPro" id="IPR052594">
    <property type="entry name" value="J_domain-containing_protein"/>
</dbReference>
<accession>G4TG64</accession>
<dbReference type="SMART" id="SM00271">
    <property type="entry name" value="DnaJ"/>
    <property type="match status" value="1"/>
</dbReference>
<dbReference type="PANTHER" id="PTHR44144">
    <property type="entry name" value="DNAJ HOMOLOG SUBFAMILY C MEMBER 9"/>
    <property type="match status" value="1"/>
</dbReference>
<dbReference type="GO" id="GO:0005634">
    <property type="term" value="C:nucleus"/>
    <property type="evidence" value="ECO:0007669"/>
    <property type="project" value="TreeGrafter"/>
</dbReference>
<dbReference type="STRING" id="1109443.G4TG64"/>
<comment type="caution">
    <text evidence="2">The sequence shown here is derived from an EMBL/GenBank/DDBJ whole genome shotgun (WGS) entry which is preliminary data.</text>
</comment>
<dbReference type="Proteomes" id="UP000007148">
    <property type="component" value="Unassembled WGS sequence"/>
</dbReference>
<dbReference type="SUPFAM" id="SSF46565">
    <property type="entry name" value="Chaperone J-domain"/>
    <property type="match status" value="1"/>
</dbReference>
<dbReference type="OMA" id="ARSRACH"/>
<sequence>MLRYVLASVNSATSYFAPAGSSKELIPTCGPHTVPLIGPTAPPRPDGHDDARYETINDVLRRADLYEVLAITSKAADDPVALRRAYLARSRRCHPDKYPENDKSTIAFQKVSMAYTILSQPAMRRAYDANPSMADDLFTSQRSADDTFDGVLQMLFSDFMSGDFEIIRLVLKTMKEVNPSLGMEDETIDGVIAGFRKLREVVLGTRTYIRVLRHELLHLYDIQYSLRQLPYLAVNARLRLTLRFTRVALSLPMAIDRAIEAEEAEKQRKRAAHAAATGIQDGSAQVGKRSSILGSKLGGVVNFLVVALEKSESVL</sequence>
<organism evidence="2 3">
    <name type="scientific">Serendipita indica (strain DSM 11827)</name>
    <name type="common">Root endophyte fungus</name>
    <name type="synonym">Piriformospora indica</name>
    <dbReference type="NCBI Taxonomy" id="1109443"/>
    <lineage>
        <taxon>Eukaryota</taxon>
        <taxon>Fungi</taxon>
        <taxon>Dikarya</taxon>
        <taxon>Basidiomycota</taxon>
        <taxon>Agaricomycotina</taxon>
        <taxon>Agaricomycetes</taxon>
        <taxon>Sebacinales</taxon>
        <taxon>Serendipitaceae</taxon>
        <taxon>Serendipita</taxon>
    </lineage>
</organism>
<dbReference type="Gene3D" id="1.10.287.110">
    <property type="entry name" value="DnaJ domain"/>
    <property type="match status" value="1"/>
</dbReference>
<dbReference type="AlphaFoldDB" id="G4TG64"/>
<dbReference type="eggNOG" id="KOG0713">
    <property type="taxonomic scope" value="Eukaryota"/>
</dbReference>
<dbReference type="HOGENOM" id="CLU_052555_1_0_1"/>
<feature type="domain" description="J" evidence="1">
    <location>
        <begin position="64"/>
        <end position="131"/>
    </location>
</feature>
<dbReference type="GO" id="GO:0031072">
    <property type="term" value="F:heat shock protein binding"/>
    <property type="evidence" value="ECO:0007669"/>
    <property type="project" value="TreeGrafter"/>
</dbReference>
<dbReference type="PANTHER" id="PTHR44144:SF1">
    <property type="entry name" value="DNAJ HOMOLOG SUBFAMILY C MEMBER 9"/>
    <property type="match status" value="1"/>
</dbReference>
<dbReference type="EMBL" id="CAFZ01000078">
    <property type="protein sequence ID" value="CCA70305.1"/>
    <property type="molecule type" value="Genomic_DNA"/>
</dbReference>
<dbReference type="InterPro" id="IPR001623">
    <property type="entry name" value="DnaJ_domain"/>
</dbReference>
<dbReference type="InterPro" id="IPR036869">
    <property type="entry name" value="J_dom_sf"/>
</dbReference>
<dbReference type="GO" id="GO:0005737">
    <property type="term" value="C:cytoplasm"/>
    <property type="evidence" value="ECO:0007669"/>
    <property type="project" value="TreeGrafter"/>
</dbReference>
<dbReference type="PROSITE" id="PS50076">
    <property type="entry name" value="DNAJ_2"/>
    <property type="match status" value="1"/>
</dbReference>
<gene>
    <name evidence="2" type="ORF">PIIN_04244</name>
</gene>
<reference evidence="2 3" key="1">
    <citation type="journal article" date="2011" name="PLoS Pathog.">
        <title>Endophytic Life Strategies Decoded by Genome and Transcriptome Analyses of the Mutualistic Root Symbiont Piriformospora indica.</title>
        <authorList>
            <person name="Zuccaro A."/>
            <person name="Lahrmann U."/>
            <person name="Guldener U."/>
            <person name="Langen G."/>
            <person name="Pfiffi S."/>
            <person name="Biedenkopf D."/>
            <person name="Wong P."/>
            <person name="Samans B."/>
            <person name="Grimm C."/>
            <person name="Basiewicz M."/>
            <person name="Murat C."/>
            <person name="Martin F."/>
            <person name="Kogel K.H."/>
        </authorList>
    </citation>
    <scope>NUCLEOTIDE SEQUENCE [LARGE SCALE GENOMIC DNA]</scope>
    <source>
        <strain evidence="2 3">DSM 11827</strain>
    </source>
</reference>
<evidence type="ECO:0000313" key="3">
    <source>
        <dbReference type="Proteomes" id="UP000007148"/>
    </source>
</evidence>
<dbReference type="InParanoid" id="G4TG64"/>